<dbReference type="NCBIfam" id="TIGR00756">
    <property type="entry name" value="PPR"/>
    <property type="match status" value="1"/>
</dbReference>
<dbReference type="PANTHER" id="PTHR47447">
    <property type="entry name" value="OS03G0856100 PROTEIN"/>
    <property type="match status" value="1"/>
</dbReference>
<feature type="transmembrane region" description="Helical" evidence="4">
    <location>
        <begin position="176"/>
        <end position="196"/>
    </location>
</feature>
<feature type="transmembrane region" description="Helical" evidence="4">
    <location>
        <begin position="110"/>
        <end position="131"/>
    </location>
</feature>
<dbReference type="PANTHER" id="PTHR47447:SF17">
    <property type="entry name" value="OS12G0638900 PROTEIN"/>
    <property type="match status" value="1"/>
</dbReference>
<keyword evidence="7" id="KW-1185">Reference proteome</keyword>
<dbReference type="EMBL" id="CAJNIZ010021680">
    <property type="protein sequence ID" value="CAE7454756.1"/>
    <property type="molecule type" value="Genomic_DNA"/>
</dbReference>
<reference evidence="6" key="1">
    <citation type="submission" date="2021-02" db="EMBL/GenBank/DDBJ databases">
        <authorList>
            <person name="Dougan E. K."/>
            <person name="Rhodes N."/>
            <person name="Thang M."/>
            <person name="Chan C."/>
        </authorList>
    </citation>
    <scope>NUCLEOTIDE SEQUENCE</scope>
</reference>
<name>A0A812RW09_SYMPI</name>
<keyword evidence="4" id="KW-1133">Transmembrane helix</keyword>
<feature type="domain" description="EamA" evidence="5">
    <location>
        <begin position="112"/>
        <end position="248"/>
    </location>
</feature>
<sequence length="793" mass="86498">MLTSRSEAKHCTEKASALRLSLFLLSGAFIALAQTCGCLSFSFDEVNSGPHQSVVVANVPLVGLFFYIYSGETLTRPQILGCLLIMAGVLYMSGLLTQPAHDQSALQDRSFFWICMSCLFYAASIVTIRLAGEEDLPSRPKSAAIVFSSGSLGYLLLRLLLSDGSYSSILRPANLVWPTLNAVASMLGLFTVVASYEVPDTKAALATAIIDSNSVPMCILNFLLLGEVPKVSKIAGMMLVLLGCSVASLKPEDQENYKMLPSHPVEQLTSLRQSVWIKVAASSSYTYWISRLCWGGQWRDALALAQRIRLAKLDVRSYGAELLACSKGTQWKASLLILEEMSVSRVEMNSVIWSEVLSSMAKARHWRRALSLLMEVEENAPKDATIVLYNNLITAMGTHWSRALAILHRAQQRHLQPTNITLNSLIAACSQGADWAEAVNLFFDRSIAIADLVSLNTAIAACGNAGRWDAALRLFRSCASRRKILAGESFDIVTWNAIAGACAVGQQWKLVLSMGAEMTRHNLEPNILTFNTMLKSCAQAHRWPLALAVFAELQQSSCRSDIITYTTVLSALEVASHWQKAVKLYFHELALSGIETNVVASNSLLAACAAGQQWELVTQLVLAVDRLAPHDPFTYGIVSNMLQQGSQWRPMLALLQQASCHTSHLGFLRANVIAACEQAYHSLVPVVSLLGTGRRVSSSLDLRRGLPFQAANVTINAVSQRGAKKTKQVTLDEALWVVLQQSVWAGRARRPPGATKEDTRALASPDAGTRASRKSFDKCTEDDGPTREGAMQG</sequence>
<feature type="transmembrane region" description="Helical" evidence="4">
    <location>
        <begin position="49"/>
        <end position="68"/>
    </location>
</feature>
<keyword evidence="4" id="KW-0812">Transmembrane</keyword>
<protein>
    <recommendedName>
        <fullName evidence="5">EamA domain-containing protein</fullName>
    </recommendedName>
</protein>
<dbReference type="Pfam" id="PF13812">
    <property type="entry name" value="PPR_3"/>
    <property type="match status" value="1"/>
</dbReference>
<feature type="repeat" description="PPR" evidence="2">
    <location>
        <begin position="526"/>
        <end position="560"/>
    </location>
</feature>
<evidence type="ECO:0000256" key="4">
    <source>
        <dbReference type="SAM" id="Phobius"/>
    </source>
</evidence>
<keyword evidence="1" id="KW-0677">Repeat</keyword>
<dbReference type="Proteomes" id="UP000649617">
    <property type="component" value="Unassembled WGS sequence"/>
</dbReference>
<evidence type="ECO:0000256" key="2">
    <source>
        <dbReference type="PROSITE-ProRule" id="PRU00708"/>
    </source>
</evidence>
<feature type="transmembrane region" description="Helical" evidence="4">
    <location>
        <begin position="20"/>
        <end position="43"/>
    </location>
</feature>
<dbReference type="Pfam" id="PF00892">
    <property type="entry name" value="EamA"/>
    <property type="match status" value="1"/>
</dbReference>
<dbReference type="InterPro" id="IPR002885">
    <property type="entry name" value="PPR_rpt"/>
</dbReference>
<feature type="region of interest" description="Disordered" evidence="3">
    <location>
        <begin position="747"/>
        <end position="793"/>
    </location>
</feature>
<evidence type="ECO:0000256" key="1">
    <source>
        <dbReference type="ARBA" id="ARBA00022737"/>
    </source>
</evidence>
<feature type="compositionally biased region" description="Basic and acidic residues" evidence="3">
    <location>
        <begin position="774"/>
        <end position="786"/>
    </location>
</feature>
<dbReference type="Gene3D" id="1.25.40.10">
    <property type="entry name" value="Tetratricopeptide repeat domain"/>
    <property type="match status" value="3"/>
</dbReference>
<dbReference type="Pfam" id="PF01535">
    <property type="entry name" value="PPR"/>
    <property type="match status" value="1"/>
</dbReference>
<organism evidence="6 7">
    <name type="scientific">Symbiodinium pilosum</name>
    <name type="common">Dinoflagellate</name>
    <dbReference type="NCBI Taxonomy" id="2952"/>
    <lineage>
        <taxon>Eukaryota</taxon>
        <taxon>Sar</taxon>
        <taxon>Alveolata</taxon>
        <taxon>Dinophyceae</taxon>
        <taxon>Suessiales</taxon>
        <taxon>Symbiodiniaceae</taxon>
        <taxon>Symbiodinium</taxon>
    </lineage>
</organism>
<feature type="transmembrane region" description="Helical" evidence="4">
    <location>
        <begin position="143"/>
        <end position="161"/>
    </location>
</feature>
<accession>A0A812RW09</accession>
<evidence type="ECO:0000313" key="7">
    <source>
        <dbReference type="Proteomes" id="UP000649617"/>
    </source>
</evidence>
<dbReference type="AlphaFoldDB" id="A0A812RW09"/>
<gene>
    <name evidence="6" type="ORF">SPIL2461_LOCUS11161</name>
</gene>
<dbReference type="InterPro" id="IPR011990">
    <property type="entry name" value="TPR-like_helical_dom_sf"/>
</dbReference>
<dbReference type="InterPro" id="IPR037185">
    <property type="entry name" value="EmrE-like"/>
</dbReference>
<evidence type="ECO:0000313" key="6">
    <source>
        <dbReference type="EMBL" id="CAE7454756.1"/>
    </source>
</evidence>
<dbReference type="SUPFAM" id="SSF103481">
    <property type="entry name" value="Multidrug resistance efflux transporter EmrE"/>
    <property type="match status" value="2"/>
</dbReference>
<dbReference type="OrthoDB" id="419277at2759"/>
<dbReference type="GO" id="GO:0016020">
    <property type="term" value="C:membrane"/>
    <property type="evidence" value="ECO:0007669"/>
    <property type="project" value="InterPro"/>
</dbReference>
<feature type="transmembrane region" description="Helical" evidence="4">
    <location>
        <begin position="80"/>
        <end position="98"/>
    </location>
</feature>
<comment type="caution">
    <text evidence="6">The sequence shown here is derived from an EMBL/GenBank/DDBJ whole genome shotgun (WGS) entry which is preliminary data.</text>
</comment>
<feature type="repeat" description="PPR" evidence="2">
    <location>
        <begin position="491"/>
        <end position="525"/>
    </location>
</feature>
<dbReference type="PROSITE" id="PS51375">
    <property type="entry name" value="PPR"/>
    <property type="match status" value="3"/>
</dbReference>
<feature type="repeat" description="PPR" evidence="2">
    <location>
        <begin position="561"/>
        <end position="596"/>
    </location>
</feature>
<keyword evidence="4" id="KW-0472">Membrane</keyword>
<evidence type="ECO:0000259" key="5">
    <source>
        <dbReference type="Pfam" id="PF00892"/>
    </source>
</evidence>
<dbReference type="InterPro" id="IPR000620">
    <property type="entry name" value="EamA_dom"/>
</dbReference>
<proteinExistence type="predicted"/>
<evidence type="ECO:0000256" key="3">
    <source>
        <dbReference type="SAM" id="MobiDB-lite"/>
    </source>
</evidence>
<dbReference type="Pfam" id="PF13041">
    <property type="entry name" value="PPR_2"/>
    <property type="match status" value="1"/>
</dbReference>